<evidence type="ECO:0000256" key="6">
    <source>
        <dbReference type="ARBA" id="ARBA00022989"/>
    </source>
</evidence>
<feature type="transmembrane region" description="Helical" evidence="8">
    <location>
        <begin position="106"/>
        <end position="127"/>
    </location>
</feature>
<proteinExistence type="predicted"/>
<feature type="transmembrane region" description="Helical" evidence="8">
    <location>
        <begin position="134"/>
        <end position="154"/>
    </location>
</feature>
<evidence type="ECO:0000256" key="1">
    <source>
        <dbReference type="ARBA" id="ARBA00004651"/>
    </source>
</evidence>
<comment type="caution">
    <text evidence="9">The sequence shown here is derived from an EMBL/GenBank/DDBJ whole genome shotgun (WGS) entry which is preliminary data.</text>
</comment>
<dbReference type="RefSeq" id="WP_343753779.1">
    <property type="nucleotide sequence ID" value="NZ_BAAACW010000036.1"/>
</dbReference>
<dbReference type="CDD" id="cd06579">
    <property type="entry name" value="TM_PBP1_transp_AraH_like"/>
    <property type="match status" value="1"/>
</dbReference>
<comment type="subcellular location">
    <subcellularLocation>
        <location evidence="1">Cell membrane</location>
        <topology evidence="1">Multi-pass membrane protein</topology>
    </subcellularLocation>
</comment>
<feature type="transmembrane region" description="Helical" evidence="8">
    <location>
        <begin position="233"/>
        <end position="254"/>
    </location>
</feature>
<dbReference type="EMBL" id="BAAACW010000036">
    <property type="protein sequence ID" value="GAA0355418.1"/>
    <property type="molecule type" value="Genomic_DNA"/>
</dbReference>
<evidence type="ECO:0000256" key="5">
    <source>
        <dbReference type="ARBA" id="ARBA00022692"/>
    </source>
</evidence>
<organism evidence="9 10">
    <name type="scientific">Alkalibacterium iburiense</name>
    <dbReference type="NCBI Taxonomy" id="290589"/>
    <lineage>
        <taxon>Bacteria</taxon>
        <taxon>Bacillati</taxon>
        <taxon>Bacillota</taxon>
        <taxon>Bacilli</taxon>
        <taxon>Lactobacillales</taxon>
        <taxon>Carnobacteriaceae</taxon>
        <taxon>Alkalibacterium</taxon>
    </lineage>
</organism>
<feature type="transmembrane region" description="Helical" evidence="8">
    <location>
        <begin position="52"/>
        <end position="73"/>
    </location>
</feature>
<feature type="transmembrane region" description="Helical" evidence="8">
    <location>
        <begin position="183"/>
        <end position="201"/>
    </location>
</feature>
<dbReference type="InterPro" id="IPR001851">
    <property type="entry name" value="ABC_transp_permease"/>
</dbReference>
<feature type="transmembrane region" description="Helical" evidence="8">
    <location>
        <begin position="80"/>
        <end position="100"/>
    </location>
</feature>
<keyword evidence="3" id="KW-1003">Cell membrane</keyword>
<accession>A0ABN0X574</accession>
<protein>
    <submittedName>
        <fullName evidence="9">ABC transporter permease</fullName>
    </submittedName>
</protein>
<name>A0ABN0X574_9LACT</name>
<feature type="transmembrane region" description="Helical" evidence="8">
    <location>
        <begin position="286"/>
        <end position="304"/>
    </location>
</feature>
<keyword evidence="5 8" id="KW-0812">Transmembrane</keyword>
<evidence type="ECO:0000256" key="8">
    <source>
        <dbReference type="SAM" id="Phobius"/>
    </source>
</evidence>
<reference evidence="9 10" key="1">
    <citation type="journal article" date="2019" name="Int. J. Syst. Evol. Microbiol.">
        <title>The Global Catalogue of Microorganisms (GCM) 10K type strain sequencing project: providing services to taxonomists for standard genome sequencing and annotation.</title>
        <authorList>
            <consortium name="The Broad Institute Genomics Platform"/>
            <consortium name="The Broad Institute Genome Sequencing Center for Infectious Disease"/>
            <person name="Wu L."/>
            <person name="Ma J."/>
        </authorList>
    </citation>
    <scope>NUCLEOTIDE SEQUENCE [LARGE SCALE GENOMIC DNA]</scope>
    <source>
        <strain evidence="9 10">JCM 12662</strain>
    </source>
</reference>
<gene>
    <name evidence="9" type="ORF">GCM10008932_05530</name>
</gene>
<feature type="transmembrane region" description="Helical" evidence="8">
    <location>
        <begin position="260"/>
        <end position="279"/>
    </location>
</feature>
<evidence type="ECO:0000256" key="4">
    <source>
        <dbReference type="ARBA" id="ARBA00022519"/>
    </source>
</evidence>
<feature type="transmembrane region" description="Helical" evidence="8">
    <location>
        <begin position="310"/>
        <end position="330"/>
    </location>
</feature>
<evidence type="ECO:0000313" key="9">
    <source>
        <dbReference type="EMBL" id="GAA0355418.1"/>
    </source>
</evidence>
<dbReference type="Proteomes" id="UP001501166">
    <property type="component" value="Unassembled WGS sequence"/>
</dbReference>
<sequence length="333" mass="35461">MAENVSVQKSKKNNMFSFSKYINKWGILLAIVLLVIFFAIMSPGIFLTWPNIINILRSISITTIIAIGLTLSITIDGLDLSVGSAATVSSSLIVSFFVWYNLHALIAIPLALLITSIIALINAFLIVKVKIPDLYATLATMFIFEGVAMTYTGGGSISSGMSRLDGTPTTGSLPTIFSRFGQTPWIIIIMIVIVLVVHFLLNHTKHGRYMYMIGGNPEAARLSGISVNKYKTAAYILSTLFAGIGGLVAASYIGSAQVNIGAGYLMPGVAAAFIGSSFAGNGKVNAFGTFFGALLVGILQNGLVMISVPYYSLNIVIGIVLALALASTYYKKD</sequence>
<keyword evidence="2" id="KW-0813">Transport</keyword>
<keyword evidence="7 8" id="KW-0472">Membrane</keyword>
<keyword evidence="4" id="KW-0997">Cell inner membrane</keyword>
<dbReference type="PANTHER" id="PTHR32196">
    <property type="entry name" value="ABC TRANSPORTER PERMEASE PROTEIN YPHD-RELATED-RELATED"/>
    <property type="match status" value="1"/>
</dbReference>
<dbReference type="PANTHER" id="PTHR32196:SF21">
    <property type="entry name" value="ABC TRANSPORTER PERMEASE PROTEIN YPHD-RELATED"/>
    <property type="match status" value="1"/>
</dbReference>
<evidence type="ECO:0000313" key="10">
    <source>
        <dbReference type="Proteomes" id="UP001501166"/>
    </source>
</evidence>
<evidence type="ECO:0000256" key="3">
    <source>
        <dbReference type="ARBA" id="ARBA00022475"/>
    </source>
</evidence>
<feature type="transmembrane region" description="Helical" evidence="8">
    <location>
        <begin position="21"/>
        <end position="46"/>
    </location>
</feature>
<dbReference type="Pfam" id="PF02653">
    <property type="entry name" value="BPD_transp_2"/>
    <property type="match status" value="1"/>
</dbReference>
<keyword evidence="6 8" id="KW-1133">Transmembrane helix</keyword>
<evidence type="ECO:0000256" key="2">
    <source>
        <dbReference type="ARBA" id="ARBA00022448"/>
    </source>
</evidence>
<evidence type="ECO:0000256" key="7">
    <source>
        <dbReference type="ARBA" id="ARBA00023136"/>
    </source>
</evidence>
<keyword evidence="10" id="KW-1185">Reference proteome</keyword>